<name>C1C3E6_DROME</name>
<proteinExistence type="evidence at transcript level"/>
<accession>C1C3E6</accession>
<organism evidence="2">
    <name type="scientific">Drosophila melanogaster</name>
    <name type="common">Fruit fly</name>
    <dbReference type="NCBI Taxonomy" id="7227"/>
    <lineage>
        <taxon>Eukaryota</taxon>
        <taxon>Metazoa</taxon>
        <taxon>Ecdysozoa</taxon>
        <taxon>Arthropoda</taxon>
        <taxon>Hexapoda</taxon>
        <taxon>Insecta</taxon>
        <taxon>Pterygota</taxon>
        <taxon>Neoptera</taxon>
        <taxon>Endopterygota</taxon>
        <taxon>Diptera</taxon>
        <taxon>Brachycera</taxon>
        <taxon>Muscomorpha</taxon>
        <taxon>Ephydroidea</taxon>
        <taxon>Drosophilidae</taxon>
        <taxon>Drosophila</taxon>
        <taxon>Sophophora</taxon>
    </lineage>
</organism>
<protein>
    <submittedName>
        <fullName evidence="2">MIP09356p</fullName>
    </submittedName>
</protein>
<evidence type="ECO:0000313" key="2">
    <source>
        <dbReference type="EMBL" id="ACO34933.1"/>
    </source>
</evidence>
<dbReference type="EMBL" id="BT081375">
    <property type="protein sequence ID" value="ACO34933.1"/>
    <property type="molecule type" value="mRNA"/>
</dbReference>
<evidence type="ECO:0000256" key="1">
    <source>
        <dbReference type="SAM" id="MobiDB-lite"/>
    </source>
</evidence>
<dbReference type="AlphaFoldDB" id="C1C3E6"/>
<sequence length="71" mass="8162">MDNRDQWRRGAADASDAANAKVEEHSRYGSPTQPLAEGKARWTWAYVRQVRIFANRNNSENEFLVLVLVLD</sequence>
<feature type="region of interest" description="Disordered" evidence="1">
    <location>
        <begin position="1"/>
        <end position="35"/>
    </location>
</feature>
<reference evidence="2" key="1">
    <citation type="submission" date="2009-03" db="EMBL/GenBank/DDBJ databases">
        <authorList>
            <person name="Carlson J."/>
            <person name="Booth B."/>
            <person name="Frise E."/>
            <person name="Sandler J."/>
            <person name="Wan K."/>
            <person name="Yu C."/>
            <person name="Celniker S."/>
        </authorList>
    </citation>
    <scope>NUCLEOTIDE SEQUENCE</scope>
</reference>
<feature type="compositionally biased region" description="Basic and acidic residues" evidence="1">
    <location>
        <begin position="1"/>
        <end position="11"/>
    </location>
</feature>